<organism evidence="2 3">
    <name type="scientific">Salix dunnii</name>
    <dbReference type="NCBI Taxonomy" id="1413687"/>
    <lineage>
        <taxon>Eukaryota</taxon>
        <taxon>Viridiplantae</taxon>
        <taxon>Streptophyta</taxon>
        <taxon>Embryophyta</taxon>
        <taxon>Tracheophyta</taxon>
        <taxon>Spermatophyta</taxon>
        <taxon>Magnoliopsida</taxon>
        <taxon>eudicotyledons</taxon>
        <taxon>Gunneridae</taxon>
        <taxon>Pentapetalae</taxon>
        <taxon>rosids</taxon>
        <taxon>fabids</taxon>
        <taxon>Malpighiales</taxon>
        <taxon>Salicaceae</taxon>
        <taxon>Saliceae</taxon>
        <taxon>Salix</taxon>
    </lineage>
</organism>
<dbReference type="AlphaFoldDB" id="A0A835K224"/>
<dbReference type="OrthoDB" id="1184197at2759"/>
<evidence type="ECO:0000259" key="1">
    <source>
        <dbReference type="Pfam" id="PF06974"/>
    </source>
</evidence>
<keyword evidence="3" id="KW-1185">Reference proteome</keyword>
<gene>
    <name evidence="2" type="ORF">SADUNF_Sadunf07G0119700</name>
</gene>
<name>A0A835K224_9ROSI</name>
<dbReference type="Proteomes" id="UP000657918">
    <property type="component" value="Unassembled WGS sequence"/>
</dbReference>
<dbReference type="Pfam" id="PF06974">
    <property type="entry name" value="WS_DGAT_C"/>
    <property type="match status" value="1"/>
</dbReference>
<dbReference type="EMBL" id="JADGMS010000007">
    <property type="protein sequence ID" value="KAF9679242.1"/>
    <property type="molecule type" value="Genomic_DNA"/>
</dbReference>
<comment type="caution">
    <text evidence="2">The sequence shown here is derived from an EMBL/GenBank/DDBJ whole genome shotgun (WGS) entry which is preliminary data.</text>
</comment>
<proteinExistence type="predicted"/>
<reference evidence="2 3" key="1">
    <citation type="submission" date="2020-10" db="EMBL/GenBank/DDBJ databases">
        <title>Plant Genome Project.</title>
        <authorList>
            <person name="Zhang R.-G."/>
        </authorList>
    </citation>
    <scope>NUCLEOTIDE SEQUENCE [LARGE SCALE GENOMIC DNA]</scope>
    <source>
        <strain evidence="2">FAFU-HL-1</strain>
        <tissue evidence="2">Leaf</tissue>
    </source>
</reference>
<evidence type="ECO:0000313" key="2">
    <source>
        <dbReference type="EMBL" id="KAF9679242.1"/>
    </source>
</evidence>
<dbReference type="InterPro" id="IPR009721">
    <property type="entry name" value="O-acyltransferase_WSD1_C"/>
</dbReference>
<feature type="domain" description="O-acyltransferase WSD1 C-terminal" evidence="1">
    <location>
        <begin position="14"/>
        <end position="76"/>
    </location>
</feature>
<sequence length="90" mass="9840">METLSPGSVSANSSSMVLLNTRVFGGYKSIEEMESQILMVGVISYAGKFRVALLVEKDFIDPRKLKSHIEHAFDLIFKAACSSRTSPLAS</sequence>
<evidence type="ECO:0000313" key="3">
    <source>
        <dbReference type="Proteomes" id="UP000657918"/>
    </source>
</evidence>
<accession>A0A835K224</accession>
<protein>
    <recommendedName>
        <fullName evidence="1">O-acyltransferase WSD1 C-terminal domain-containing protein</fullName>
    </recommendedName>
</protein>